<name>A0ABT9W0I2_9BACI</name>
<dbReference type="RefSeq" id="WP_307395227.1">
    <property type="nucleotide sequence ID" value="NZ_BAAADK010000047.1"/>
</dbReference>
<proteinExistence type="predicted"/>
<organism evidence="2 3">
    <name type="scientific">Caldalkalibacillus horti</name>
    <dbReference type="NCBI Taxonomy" id="77523"/>
    <lineage>
        <taxon>Bacteria</taxon>
        <taxon>Bacillati</taxon>
        <taxon>Bacillota</taxon>
        <taxon>Bacilli</taxon>
        <taxon>Bacillales</taxon>
        <taxon>Bacillaceae</taxon>
        <taxon>Caldalkalibacillus</taxon>
    </lineage>
</organism>
<sequence length="121" mass="14172">MDQKKKYYIAVENGQILEDQEAAAYELVIEATEEEVNELSKLFAKKDVEDVGLFVDPHLPNKWSDVEDDVQSYSNQLEEIYKLIYRLGTPETKQHIEQNEIIEKVSNDHQQYDFGTEMKND</sequence>
<reference evidence="2 3" key="1">
    <citation type="submission" date="2023-07" db="EMBL/GenBank/DDBJ databases">
        <title>Genomic Encyclopedia of Type Strains, Phase IV (KMG-IV): sequencing the most valuable type-strain genomes for metagenomic binning, comparative biology and taxonomic classification.</title>
        <authorList>
            <person name="Goeker M."/>
        </authorList>
    </citation>
    <scope>NUCLEOTIDE SEQUENCE [LARGE SCALE GENOMIC DNA]</scope>
    <source>
        <strain evidence="2 3">DSM 12751</strain>
    </source>
</reference>
<feature type="coiled-coil region" evidence="1">
    <location>
        <begin position="22"/>
        <end position="49"/>
    </location>
</feature>
<gene>
    <name evidence="2" type="ORF">J2S11_002680</name>
</gene>
<comment type="caution">
    <text evidence="2">The sequence shown here is derived from an EMBL/GenBank/DDBJ whole genome shotgun (WGS) entry which is preliminary data.</text>
</comment>
<evidence type="ECO:0000256" key="1">
    <source>
        <dbReference type="SAM" id="Coils"/>
    </source>
</evidence>
<protein>
    <recommendedName>
        <fullName evidence="4">Hydrolase</fullName>
    </recommendedName>
</protein>
<evidence type="ECO:0000313" key="3">
    <source>
        <dbReference type="Proteomes" id="UP001235840"/>
    </source>
</evidence>
<keyword evidence="3" id="KW-1185">Reference proteome</keyword>
<accession>A0ABT9W0I2</accession>
<keyword evidence="1" id="KW-0175">Coiled coil</keyword>
<evidence type="ECO:0008006" key="4">
    <source>
        <dbReference type="Google" id="ProtNLM"/>
    </source>
</evidence>
<dbReference type="Proteomes" id="UP001235840">
    <property type="component" value="Unassembled WGS sequence"/>
</dbReference>
<evidence type="ECO:0000313" key="2">
    <source>
        <dbReference type="EMBL" id="MDQ0166764.1"/>
    </source>
</evidence>
<dbReference type="EMBL" id="JAUSTY010000010">
    <property type="protein sequence ID" value="MDQ0166764.1"/>
    <property type="molecule type" value="Genomic_DNA"/>
</dbReference>